<reference evidence="2 3" key="1">
    <citation type="submission" date="2017-11" db="EMBL/GenBank/DDBJ databases">
        <title>Understudied soil microbes with underappreciated capabilities: Untangling the Clostridium saccharolyticum group.</title>
        <authorList>
            <person name="Leschine S."/>
        </authorList>
    </citation>
    <scope>NUCLEOTIDE SEQUENCE [LARGE SCALE GENOMIC DNA]</scope>
    <source>
        <strain evidence="2 3">18A</strain>
    </source>
</reference>
<evidence type="ECO:0008006" key="4">
    <source>
        <dbReference type="Google" id="ProtNLM"/>
    </source>
</evidence>
<protein>
    <recommendedName>
        <fullName evidence="4">MORN repeat protein</fullName>
    </recommendedName>
</protein>
<dbReference type="SUPFAM" id="SSF69360">
    <property type="entry name" value="Cell wall binding repeat"/>
    <property type="match status" value="1"/>
</dbReference>
<dbReference type="Proteomes" id="UP000231092">
    <property type="component" value="Unassembled WGS sequence"/>
</dbReference>
<accession>A0A2M8Z773</accession>
<organism evidence="2 3">
    <name type="scientific">[Clostridium] celerecrescens 18A</name>
    <dbReference type="NCBI Taxonomy" id="1286362"/>
    <lineage>
        <taxon>Bacteria</taxon>
        <taxon>Bacillati</taxon>
        <taxon>Bacillota</taxon>
        <taxon>Clostridia</taxon>
        <taxon>Lachnospirales</taxon>
        <taxon>Lachnospiraceae</taxon>
        <taxon>Lacrimispora</taxon>
    </lineage>
</organism>
<sequence length="336" mass="37781">MNKMIKLFAAASLLSISIASTAHAGAWKQDTQGWWWQDGDKSYPSSAWKWIDSDGDGMAECYYFDENGYILTGTTAPDGSTVNESGAWTDQGIVRQKAANPAAARIINQKGMELYQKADQKSSGLPGLDITADIQMNLTYDWLDIPVSMNMQLKYHDLNTPNMEFLYLTTMDMLGIRKSETSFYTKGCYYLDAGMYDKYKMNIGYEDMTRNITLGGLTGQFGSFLDNVQIADGDAGNKILMYSSRAEGLETYLTNFYDEIWPTLSDSNYKIDRIDGKAVISPEGYFSREAISIYMTITEEEESLGMLMNMNLDYNNPGKAVTIEFPSTEGYEEIIY</sequence>
<name>A0A2M8Z773_9FIRM</name>
<evidence type="ECO:0000313" key="2">
    <source>
        <dbReference type="EMBL" id="PJJ29273.1"/>
    </source>
</evidence>
<evidence type="ECO:0000256" key="1">
    <source>
        <dbReference type="SAM" id="SignalP"/>
    </source>
</evidence>
<dbReference type="OrthoDB" id="1864143at2"/>
<keyword evidence="1" id="KW-0732">Signal</keyword>
<evidence type="ECO:0000313" key="3">
    <source>
        <dbReference type="Proteomes" id="UP000231092"/>
    </source>
</evidence>
<dbReference type="Gene3D" id="2.10.270.10">
    <property type="entry name" value="Cholin Binding"/>
    <property type="match status" value="1"/>
</dbReference>
<gene>
    <name evidence="2" type="ORF">H171_2814</name>
</gene>
<comment type="caution">
    <text evidence="2">The sequence shown here is derived from an EMBL/GenBank/DDBJ whole genome shotgun (WGS) entry which is preliminary data.</text>
</comment>
<dbReference type="EMBL" id="PGET01000001">
    <property type="protein sequence ID" value="PJJ29273.1"/>
    <property type="molecule type" value="Genomic_DNA"/>
</dbReference>
<proteinExistence type="predicted"/>
<feature type="chain" id="PRO_5014631034" description="MORN repeat protein" evidence="1">
    <location>
        <begin position="25"/>
        <end position="336"/>
    </location>
</feature>
<dbReference type="AlphaFoldDB" id="A0A2M8Z773"/>
<feature type="signal peptide" evidence="1">
    <location>
        <begin position="1"/>
        <end position="24"/>
    </location>
</feature>
<dbReference type="RefSeq" id="WP_100305680.1">
    <property type="nucleotide sequence ID" value="NZ_PGET01000001.1"/>
</dbReference>